<evidence type="ECO:0000256" key="13">
    <source>
        <dbReference type="ARBA" id="ARBA00023212"/>
    </source>
</evidence>
<evidence type="ECO:0000256" key="6">
    <source>
        <dbReference type="ARBA" id="ARBA00022490"/>
    </source>
</evidence>
<dbReference type="InterPro" id="IPR013960">
    <property type="entry name" value="DASH_Duo1"/>
</dbReference>
<evidence type="ECO:0000256" key="15">
    <source>
        <dbReference type="ARBA" id="ARBA00023306"/>
    </source>
</evidence>
<evidence type="ECO:0000256" key="10">
    <source>
        <dbReference type="ARBA" id="ARBA00022829"/>
    </source>
</evidence>
<keyword evidence="5" id="KW-0158">Chromosome</keyword>
<feature type="region of interest" description="Disordered" evidence="19">
    <location>
        <begin position="38"/>
        <end position="104"/>
    </location>
</feature>
<organism evidence="20 21">
    <name type="scientific">Cronartium quercuum f. sp. fusiforme G11</name>
    <dbReference type="NCBI Taxonomy" id="708437"/>
    <lineage>
        <taxon>Eukaryota</taxon>
        <taxon>Fungi</taxon>
        <taxon>Dikarya</taxon>
        <taxon>Basidiomycota</taxon>
        <taxon>Pucciniomycotina</taxon>
        <taxon>Pucciniomycetes</taxon>
        <taxon>Pucciniales</taxon>
        <taxon>Coleosporiaceae</taxon>
        <taxon>Cronartium</taxon>
    </lineage>
</organism>
<keyword evidence="7" id="KW-0132">Cell division</keyword>
<dbReference type="GO" id="GO:0042729">
    <property type="term" value="C:DASH complex"/>
    <property type="evidence" value="ECO:0007669"/>
    <property type="project" value="InterPro"/>
</dbReference>
<protein>
    <recommendedName>
        <fullName evidence="17">DASH complex subunit DUO1</fullName>
    </recommendedName>
    <alternativeName>
        <fullName evidence="18">Outer kinetochore protein DUO1</fullName>
    </alternativeName>
</protein>
<evidence type="ECO:0000256" key="5">
    <source>
        <dbReference type="ARBA" id="ARBA00022454"/>
    </source>
</evidence>
<comment type="caution">
    <text evidence="20">The sequence shown here is derived from an EMBL/GenBank/DDBJ whole genome shotgun (WGS) entry which is preliminary data.</text>
</comment>
<evidence type="ECO:0000256" key="9">
    <source>
        <dbReference type="ARBA" id="ARBA00022776"/>
    </source>
</evidence>
<dbReference type="GO" id="GO:0005874">
    <property type="term" value="C:microtubule"/>
    <property type="evidence" value="ECO:0007669"/>
    <property type="project" value="UniProtKB-KW"/>
</dbReference>
<evidence type="ECO:0000256" key="11">
    <source>
        <dbReference type="ARBA" id="ARBA00022838"/>
    </source>
</evidence>
<dbReference type="EMBL" id="MU167245">
    <property type="protein sequence ID" value="KAG0147678.1"/>
    <property type="molecule type" value="Genomic_DNA"/>
</dbReference>
<evidence type="ECO:0000313" key="21">
    <source>
        <dbReference type="Proteomes" id="UP000886653"/>
    </source>
</evidence>
<dbReference type="Pfam" id="PF08651">
    <property type="entry name" value="DASH_Duo1"/>
    <property type="match status" value="1"/>
</dbReference>
<accession>A0A9P6NP79</accession>
<keyword evidence="12" id="KW-0175">Coiled coil</keyword>
<dbReference type="AlphaFoldDB" id="A0A9P6NP79"/>
<evidence type="ECO:0000256" key="12">
    <source>
        <dbReference type="ARBA" id="ARBA00023054"/>
    </source>
</evidence>
<dbReference type="OrthoDB" id="5599235at2759"/>
<sequence>MSRKQVSPLKDGSGSCDMAIEDDFLNNSISMHLSDDSFIGDQAVGSPQASSSNGSSGPFADTHVQPINRSHISSPSKGTVKPNTSSVETHDNAVSRTDRQPGDKWLQEIRRNGELQKERDWLRSINDILEKAADDLDSLPEKIQRVQQASETSHRLLDLYSSILTQTEHTRELLSDPTWEGLTEV</sequence>
<dbReference type="Proteomes" id="UP000886653">
    <property type="component" value="Unassembled WGS sequence"/>
</dbReference>
<comment type="similarity">
    <text evidence="4">Belongs to the DASH complex DUO1 family.</text>
</comment>
<evidence type="ECO:0000256" key="14">
    <source>
        <dbReference type="ARBA" id="ARBA00023242"/>
    </source>
</evidence>
<evidence type="ECO:0000256" key="3">
    <source>
        <dbReference type="ARBA" id="ARBA00004629"/>
    </source>
</evidence>
<proteinExistence type="inferred from homology"/>
<keyword evidence="13" id="KW-0206">Cytoskeleton</keyword>
<evidence type="ECO:0000256" key="18">
    <source>
        <dbReference type="ARBA" id="ARBA00044358"/>
    </source>
</evidence>
<dbReference type="GO" id="GO:0000278">
    <property type="term" value="P:mitotic cell cycle"/>
    <property type="evidence" value="ECO:0007669"/>
    <property type="project" value="InterPro"/>
</dbReference>
<gene>
    <name evidence="20" type="ORF">CROQUDRAFT_456122</name>
</gene>
<evidence type="ECO:0000313" key="20">
    <source>
        <dbReference type="EMBL" id="KAG0147678.1"/>
    </source>
</evidence>
<keyword evidence="15" id="KW-0131">Cell cycle</keyword>
<reference evidence="20" key="1">
    <citation type="submission" date="2013-11" db="EMBL/GenBank/DDBJ databases">
        <title>Genome sequence of the fusiform rust pathogen reveals effectors for host alternation and coevolution with pine.</title>
        <authorList>
            <consortium name="DOE Joint Genome Institute"/>
            <person name="Smith K."/>
            <person name="Pendleton A."/>
            <person name="Kubisiak T."/>
            <person name="Anderson C."/>
            <person name="Salamov A."/>
            <person name="Aerts A."/>
            <person name="Riley R."/>
            <person name="Clum A."/>
            <person name="Lindquist E."/>
            <person name="Ence D."/>
            <person name="Campbell M."/>
            <person name="Kronenberg Z."/>
            <person name="Feau N."/>
            <person name="Dhillon B."/>
            <person name="Hamelin R."/>
            <person name="Burleigh J."/>
            <person name="Smith J."/>
            <person name="Yandell M."/>
            <person name="Nelson C."/>
            <person name="Grigoriev I."/>
            <person name="Davis J."/>
        </authorList>
    </citation>
    <scope>NUCLEOTIDE SEQUENCE</scope>
    <source>
        <strain evidence="20">G11</strain>
    </source>
</reference>
<keyword evidence="14" id="KW-0539">Nucleus</keyword>
<evidence type="ECO:0000256" key="19">
    <source>
        <dbReference type="SAM" id="MobiDB-lite"/>
    </source>
</evidence>
<keyword evidence="11" id="KW-0995">Kinetochore</keyword>
<evidence type="ECO:0000256" key="2">
    <source>
        <dbReference type="ARBA" id="ARBA00004186"/>
    </source>
</evidence>
<feature type="compositionally biased region" description="Polar residues" evidence="19">
    <location>
        <begin position="65"/>
        <end position="87"/>
    </location>
</feature>
<name>A0A9P6NP79_9BASI</name>
<evidence type="ECO:0000256" key="8">
    <source>
        <dbReference type="ARBA" id="ARBA00022701"/>
    </source>
</evidence>
<feature type="compositionally biased region" description="Basic and acidic residues" evidence="19">
    <location>
        <begin position="88"/>
        <end position="104"/>
    </location>
</feature>
<dbReference type="GO" id="GO:0051301">
    <property type="term" value="P:cell division"/>
    <property type="evidence" value="ECO:0007669"/>
    <property type="project" value="UniProtKB-KW"/>
</dbReference>
<feature type="compositionally biased region" description="Low complexity" evidence="19">
    <location>
        <begin position="45"/>
        <end position="57"/>
    </location>
</feature>
<keyword evidence="6" id="KW-0963">Cytoplasm</keyword>
<comment type="subcellular location">
    <subcellularLocation>
        <location evidence="3">Chromosome</location>
        <location evidence="3">Centromere</location>
        <location evidence="3">Kinetochore</location>
    </subcellularLocation>
    <subcellularLocation>
        <location evidence="2">Cytoplasm</location>
        <location evidence="2">Cytoskeleton</location>
        <location evidence="2">Spindle</location>
    </subcellularLocation>
    <subcellularLocation>
        <location evidence="1">Nucleus</location>
    </subcellularLocation>
</comment>
<evidence type="ECO:0000256" key="17">
    <source>
        <dbReference type="ARBA" id="ARBA00044152"/>
    </source>
</evidence>
<evidence type="ECO:0000256" key="7">
    <source>
        <dbReference type="ARBA" id="ARBA00022618"/>
    </source>
</evidence>
<dbReference type="PANTHER" id="PTHR28216">
    <property type="entry name" value="DASH COMPLEX SUBUNIT DUO1"/>
    <property type="match status" value="1"/>
</dbReference>
<evidence type="ECO:0000256" key="16">
    <source>
        <dbReference type="ARBA" id="ARBA00023328"/>
    </source>
</evidence>
<dbReference type="GO" id="GO:0007059">
    <property type="term" value="P:chromosome segregation"/>
    <property type="evidence" value="ECO:0007669"/>
    <property type="project" value="UniProtKB-KW"/>
</dbReference>
<dbReference type="PANTHER" id="PTHR28216:SF1">
    <property type="entry name" value="DASH COMPLEX SUBUNIT DUO1"/>
    <property type="match status" value="1"/>
</dbReference>
<evidence type="ECO:0000256" key="1">
    <source>
        <dbReference type="ARBA" id="ARBA00004123"/>
    </source>
</evidence>
<dbReference type="GO" id="GO:0072686">
    <property type="term" value="C:mitotic spindle"/>
    <property type="evidence" value="ECO:0007669"/>
    <property type="project" value="InterPro"/>
</dbReference>
<keyword evidence="16" id="KW-0137">Centromere</keyword>
<keyword evidence="9" id="KW-0498">Mitosis</keyword>
<keyword evidence="10" id="KW-0159">Chromosome partition</keyword>
<evidence type="ECO:0000256" key="4">
    <source>
        <dbReference type="ARBA" id="ARBA00005366"/>
    </source>
</evidence>
<keyword evidence="21" id="KW-1185">Reference proteome</keyword>
<keyword evidence="8" id="KW-0493">Microtubule</keyword>